<dbReference type="OrthoDB" id="3269456at2759"/>
<accession>A0A4Q2DPR9</accession>
<organism evidence="2 3">
    <name type="scientific">Candolleomyces aberdarensis</name>
    <dbReference type="NCBI Taxonomy" id="2316362"/>
    <lineage>
        <taxon>Eukaryota</taxon>
        <taxon>Fungi</taxon>
        <taxon>Dikarya</taxon>
        <taxon>Basidiomycota</taxon>
        <taxon>Agaricomycotina</taxon>
        <taxon>Agaricomycetes</taxon>
        <taxon>Agaricomycetidae</taxon>
        <taxon>Agaricales</taxon>
        <taxon>Agaricineae</taxon>
        <taxon>Psathyrellaceae</taxon>
        <taxon>Candolleomyces</taxon>
    </lineage>
</organism>
<feature type="compositionally biased region" description="Basic and acidic residues" evidence="1">
    <location>
        <begin position="208"/>
        <end position="221"/>
    </location>
</feature>
<evidence type="ECO:0000313" key="2">
    <source>
        <dbReference type="EMBL" id="RXW22089.1"/>
    </source>
</evidence>
<feature type="region of interest" description="Disordered" evidence="1">
    <location>
        <begin position="208"/>
        <end position="252"/>
    </location>
</feature>
<sequence length="252" mass="29322">MHTRSGNSLSHIRNLRQYVKVTSFGAAEFDTACLQLQEVWKQLQSQVQGETVNPIDFVPYEGNPCIEAHARYFTDRNLIPYEKSQPFHPFVDPFNILTNMKPDVFVHGPDNQVDYIKRMVDRRGCIRHVPCDPSILKAGDLVEIAFSFVAVPIKDKRRLMYLNLKGLTLIDDAIRKESEVKAFQCTLPPTSFKIRTFKRRQIYVDLDKPEDEDKKRSRTTEDREEESQTIEGEEVTRREREIESKLADMNVD</sequence>
<dbReference type="Proteomes" id="UP000290288">
    <property type="component" value="Unassembled WGS sequence"/>
</dbReference>
<comment type="caution">
    <text evidence="2">The sequence shown here is derived from an EMBL/GenBank/DDBJ whole genome shotgun (WGS) entry which is preliminary data.</text>
</comment>
<name>A0A4Q2DPR9_9AGAR</name>
<feature type="compositionally biased region" description="Acidic residues" evidence="1">
    <location>
        <begin position="222"/>
        <end position="233"/>
    </location>
</feature>
<proteinExistence type="predicted"/>
<gene>
    <name evidence="2" type="ORF">EST38_g3753</name>
</gene>
<reference evidence="2 3" key="1">
    <citation type="submission" date="2019-01" db="EMBL/GenBank/DDBJ databases">
        <title>Draft genome sequence of Psathyrella aberdarensis IHI B618.</title>
        <authorList>
            <person name="Buettner E."/>
            <person name="Kellner H."/>
        </authorList>
    </citation>
    <scope>NUCLEOTIDE SEQUENCE [LARGE SCALE GENOMIC DNA]</scope>
    <source>
        <strain evidence="2 3">IHI B618</strain>
    </source>
</reference>
<evidence type="ECO:0000313" key="3">
    <source>
        <dbReference type="Proteomes" id="UP000290288"/>
    </source>
</evidence>
<evidence type="ECO:0000256" key="1">
    <source>
        <dbReference type="SAM" id="MobiDB-lite"/>
    </source>
</evidence>
<dbReference type="EMBL" id="SDEE01000084">
    <property type="protein sequence ID" value="RXW22089.1"/>
    <property type="molecule type" value="Genomic_DNA"/>
</dbReference>
<protein>
    <submittedName>
        <fullName evidence="2">Uncharacterized protein</fullName>
    </submittedName>
</protein>
<dbReference type="AlphaFoldDB" id="A0A4Q2DPR9"/>
<keyword evidence="3" id="KW-1185">Reference proteome</keyword>
<feature type="compositionally biased region" description="Basic and acidic residues" evidence="1">
    <location>
        <begin position="234"/>
        <end position="246"/>
    </location>
</feature>